<evidence type="ECO:0000313" key="2">
    <source>
        <dbReference type="Proteomes" id="UP000789525"/>
    </source>
</evidence>
<dbReference type="EMBL" id="CAJVPT010023694">
    <property type="protein sequence ID" value="CAG8666766.1"/>
    <property type="molecule type" value="Genomic_DNA"/>
</dbReference>
<protein>
    <submittedName>
        <fullName evidence="1">16623_t:CDS:1</fullName>
    </submittedName>
</protein>
<name>A0ACA9NNK7_9GLOM</name>
<keyword evidence="2" id="KW-1185">Reference proteome</keyword>
<proteinExistence type="predicted"/>
<sequence>MTDASNWAAKAWSEESQQVKSEFREYAQHLKLFYKQREAELETENIHSIPFQSTPSTFQDNNIIIPDCEHNSNPSNSSLFYNDPQYSFEND</sequence>
<gene>
    <name evidence="1" type="ORF">ACOLOM_LOCUS8794</name>
</gene>
<organism evidence="1 2">
    <name type="scientific">Acaulospora colombiana</name>
    <dbReference type="NCBI Taxonomy" id="27376"/>
    <lineage>
        <taxon>Eukaryota</taxon>
        <taxon>Fungi</taxon>
        <taxon>Fungi incertae sedis</taxon>
        <taxon>Mucoromycota</taxon>
        <taxon>Glomeromycotina</taxon>
        <taxon>Glomeromycetes</taxon>
        <taxon>Diversisporales</taxon>
        <taxon>Acaulosporaceae</taxon>
        <taxon>Acaulospora</taxon>
    </lineage>
</organism>
<reference evidence="1" key="1">
    <citation type="submission" date="2021-06" db="EMBL/GenBank/DDBJ databases">
        <authorList>
            <person name="Kallberg Y."/>
            <person name="Tangrot J."/>
            <person name="Rosling A."/>
        </authorList>
    </citation>
    <scope>NUCLEOTIDE SEQUENCE</scope>
    <source>
        <strain evidence="1">CL356</strain>
    </source>
</reference>
<accession>A0ACA9NNK7</accession>
<feature type="non-terminal residue" evidence="1">
    <location>
        <position position="91"/>
    </location>
</feature>
<evidence type="ECO:0000313" key="1">
    <source>
        <dbReference type="EMBL" id="CAG8666766.1"/>
    </source>
</evidence>
<comment type="caution">
    <text evidence="1">The sequence shown here is derived from an EMBL/GenBank/DDBJ whole genome shotgun (WGS) entry which is preliminary data.</text>
</comment>
<dbReference type="Proteomes" id="UP000789525">
    <property type="component" value="Unassembled WGS sequence"/>
</dbReference>